<name>A0ABR4AUX5_9LECA</name>
<dbReference type="Proteomes" id="UP001590950">
    <property type="component" value="Unassembled WGS sequence"/>
</dbReference>
<dbReference type="EMBL" id="JBEFKJ010000003">
    <property type="protein sequence ID" value="KAL2047273.1"/>
    <property type="molecule type" value="Genomic_DNA"/>
</dbReference>
<proteinExistence type="predicted"/>
<keyword evidence="3" id="KW-1185">Reference proteome</keyword>
<evidence type="ECO:0000313" key="3">
    <source>
        <dbReference type="Proteomes" id="UP001590950"/>
    </source>
</evidence>
<evidence type="ECO:0000313" key="2">
    <source>
        <dbReference type="EMBL" id="KAL2047273.1"/>
    </source>
</evidence>
<comment type="caution">
    <text evidence="2">The sequence shown here is derived from an EMBL/GenBank/DDBJ whole genome shotgun (WGS) entry which is preliminary data.</text>
</comment>
<feature type="region of interest" description="Disordered" evidence="1">
    <location>
        <begin position="225"/>
        <end position="252"/>
    </location>
</feature>
<accession>A0ABR4AUX5</accession>
<gene>
    <name evidence="2" type="ORF">N7G274_001292</name>
</gene>
<protein>
    <submittedName>
        <fullName evidence="2">Uncharacterized protein</fullName>
    </submittedName>
</protein>
<reference evidence="2 3" key="1">
    <citation type="submission" date="2024-09" db="EMBL/GenBank/DDBJ databases">
        <title>Rethinking Asexuality: The Enigmatic Case of Functional Sexual Genes in Lepraria (Stereocaulaceae).</title>
        <authorList>
            <person name="Doellman M."/>
            <person name="Sun Y."/>
            <person name="Barcenas-Pena A."/>
            <person name="Lumbsch H.T."/>
            <person name="Grewe F."/>
        </authorList>
    </citation>
    <scope>NUCLEOTIDE SEQUENCE [LARGE SCALE GENOMIC DNA]</scope>
    <source>
        <strain evidence="2 3">Mercado 3170</strain>
    </source>
</reference>
<organism evidence="2 3">
    <name type="scientific">Stereocaulon virgatum</name>
    <dbReference type="NCBI Taxonomy" id="373712"/>
    <lineage>
        <taxon>Eukaryota</taxon>
        <taxon>Fungi</taxon>
        <taxon>Dikarya</taxon>
        <taxon>Ascomycota</taxon>
        <taxon>Pezizomycotina</taxon>
        <taxon>Lecanoromycetes</taxon>
        <taxon>OSLEUM clade</taxon>
        <taxon>Lecanoromycetidae</taxon>
        <taxon>Lecanorales</taxon>
        <taxon>Lecanorineae</taxon>
        <taxon>Stereocaulaceae</taxon>
        <taxon>Stereocaulon</taxon>
    </lineage>
</organism>
<evidence type="ECO:0000256" key="1">
    <source>
        <dbReference type="SAM" id="MobiDB-lite"/>
    </source>
</evidence>
<sequence length="252" mass="28277">MNDKEASKANATKEPRVLAEKVNQYTRNNEISTKDIRAARTLPSGDIAITTATEEEATKLREQDGWMSVLSEKAKAVAQMYGVLVHGVRIKDLNATDMAKGIEHIKTQNKDTVKLDIMWLGYLDRPKERQQTASLIVECRTAEQANSAIKEGLAIGNTANHILTTCKLYNSKRRKFWKKEREKLQEAHPSHKVLLTNYAAKAATFMRQTGLLGQYKTLDQDQNDWTAGADVNQNDRSAKKRPGRRTGYATGS</sequence>